<dbReference type="AlphaFoldDB" id="A0AAN8LLB0"/>
<sequence length="115" mass="12178">MPFLRNSALPQIAQRPPPSSHTLFSSHSSSSSIMILRPLPCYSRQSGSFMGLQGPEHRGASPMEEDSIQPPQADSLSLSPGCSKGVICSPQSPLRSDCQPNSPHRVPAAAAGMQP</sequence>
<evidence type="ECO:0000313" key="2">
    <source>
        <dbReference type="EMBL" id="KAK6310407.1"/>
    </source>
</evidence>
<gene>
    <name evidence="2" type="ORF">J4Q44_G00184620</name>
</gene>
<reference evidence="2 3" key="1">
    <citation type="submission" date="2021-04" db="EMBL/GenBank/DDBJ databases">
        <authorList>
            <person name="De Guttry C."/>
            <person name="Zahm M."/>
            <person name="Klopp C."/>
            <person name="Cabau C."/>
            <person name="Louis A."/>
            <person name="Berthelot C."/>
            <person name="Parey E."/>
            <person name="Roest Crollius H."/>
            <person name="Montfort J."/>
            <person name="Robinson-Rechavi M."/>
            <person name="Bucao C."/>
            <person name="Bouchez O."/>
            <person name="Gislard M."/>
            <person name="Lluch J."/>
            <person name="Milhes M."/>
            <person name="Lampietro C."/>
            <person name="Lopez Roques C."/>
            <person name="Donnadieu C."/>
            <person name="Braasch I."/>
            <person name="Desvignes T."/>
            <person name="Postlethwait J."/>
            <person name="Bobe J."/>
            <person name="Wedekind C."/>
            <person name="Guiguen Y."/>
        </authorList>
    </citation>
    <scope>NUCLEOTIDE SEQUENCE [LARGE SCALE GENOMIC DNA]</scope>
    <source>
        <strain evidence="2">Cs_M1</strain>
        <tissue evidence="2">Blood</tissue>
    </source>
</reference>
<accession>A0AAN8LLB0</accession>
<organism evidence="2 3">
    <name type="scientific">Coregonus suidteri</name>
    <dbReference type="NCBI Taxonomy" id="861788"/>
    <lineage>
        <taxon>Eukaryota</taxon>
        <taxon>Metazoa</taxon>
        <taxon>Chordata</taxon>
        <taxon>Craniata</taxon>
        <taxon>Vertebrata</taxon>
        <taxon>Euteleostomi</taxon>
        <taxon>Actinopterygii</taxon>
        <taxon>Neopterygii</taxon>
        <taxon>Teleostei</taxon>
        <taxon>Protacanthopterygii</taxon>
        <taxon>Salmoniformes</taxon>
        <taxon>Salmonidae</taxon>
        <taxon>Coregoninae</taxon>
        <taxon>Coregonus</taxon>
    </lineage>
</organism>
<protein>
    <submittedName>
        <fullName evidence="2">Uncharacterized protein</fullName>
    </submittedName>
</protein>
<feature type="compositionally biased region" description="Polar residues" evidence="1">
    <location>
        <begin position="69"/>
        <end position="80"/>
    </location>
</feature>
<name>A0AAN8LLB0_9TELE</name>
<proteinExistence type="predicted"/>
<keyword evidence="3" id="KW-1185">Reference proteome</keyword>
<feature type="compositionally biased region" description="Low complexity" evidence="1">
    <location>
        <begin position="20"/>
        <end position="29"/>
    </location>
</feature>
<feature type="region of interest" description="Disordered" evidence="1">
    <location>
        <begin position="1"/>
        <end position="29"/>
    </location>
</feature>
<dbReference type="Proteomes" id="UP001356427">
    <property type="component" value="Unassembled WGS sequence"/>
</dbReference>
<evidence type="ECO:0000256" key="1">
    <source>
        <dbReference type="SAM" id="MobiDB-lite"/>
    </source>
</evidence>
<feature type="compositionally biased region" description="Polar residues" evidence="1">
    <location>
        <begin position="89"/>
        <end position="102"/>
    </location>
</feature>
<feature type="region of interest" description="Disordered" evidence="1">
    <location>
        <begin position="46"/>
        <end position="115"/>
    </location>
</feature>
<evidence type="ECO:0000313" key="3">
    <source>
        <dbReference type="Proteomes" id="UP001356427"/>
    </source>
</evidence>
<dbReference type="EMBL" id="JAGTTL010000016">
    <property type="protein sequence ID" value="KAK6310407.1"/>
    <property type="molecule type" value="Genomic_DNA"/>
</dbReference>
<comment type="caution">
    <text evidence="2">The sequence shown here is derived from an EMBL/GenBank/DDBJ whole genome shotgun (WGS) entry which is preliminary data.</text>
</comment>